<dbReference type="RefSeq" id="WP_220578070.1">
    <property type="nucleotide sequence ID" value="NZ_RKLT01000001.1"/>
</dbReference>
<dbReference type="EMBL" id="RKLT01000001">
    <property type="protein sequence ID" value="MBX0293343.1"/>
    <property type="molecule type" value="Genomic_DNA"/>
</dbReference>
<feature type="transmembrane region" description="Helical" evidence="1">
    <location>
        <begin position="226"/>
        <end position="249"/>
    </location>
</feature>
<feature type="transmembrane region" description="Helical" evidence="1">
    <location>
        <begin position="171"/>
        <end position="189"/>
    </location>
</feature>
<feature type="transmembrane region" description="Helical" evidence="1">
    <location>
        <begin position="196"/>
        <end position="214"/>
    </location>
</feature>
<proteinExistence type="predicted"/>
<feature type="transmembrane region" description="Helical" evidence="1">
    <location>
        <begin position="261"/>
        <end position="292"/>
    </location>
</feature>
<keyword evidence="1" id="KW-1133">Transmembrane helix</keyword>
<keyword evidence="4" id="KW-1185">Reference proteome</keyword>
<evidence type="ECO:0000313" key="4">
    <source>
        <dbReference type="Proteomes" id="UP001430455"/>
    </source>
</evidence>
<comment type="caution">
    <text evidence="3">The sequence shown here is derived from an EMBL/GenBank/DDBJ whole genome shotgun (WGS) entry which is preliminary data.</text>
</comment>
<sequence>MSGETTRANADGDPLSSLSRLGSALAGERYRAVRTAGTVALAAVALRTAVRVLHNVPFDPVTFGPTLRAGVALGTPLVLALALVTCALATTEAPARVGLLFAGVFGPMAALSDAATLPAVAAVTVGGGLALLGTLGVPASRNDWPRWVVAAGLVAAVGVSLGSSVGVVDGGLRALGAALALGSLAALPLGTAVDRAGAVAGGVGFAAVALASGAKPYVVGSALVTGFAVVGVPHLLVALAVAGAAAAAVTGVRRDALSPSLAVGASLLLLAGVPATLPRAMAVLVGATLAVLDRGVFERPGSAAAAAEGST</sequence>
<dbReference type="Proteomes" id="UP001430455">
    <property type="component" value="Unassembled WGS sequence"/>
</dbReference>
<organism evidence="3 4">
    <name type="scientific">Haloarcula nitratireducens</name>
    <dbReference type="NCBI Taxonomy" id="2487749"/>
    <lineage>
        <taxon>Archaea</taxon>
        <taxon>Methanobacteriati</taxon>
        <taxon>Methanobacteriota</taxon>
        <taxon>Stenosarchaea group</taxon>
        <taxon>Halobacteria</taxon>
        <taxon>Halobacteriales</taxon>
        <taxon>Haloarculaceae</taxon>
        <taxon>Haloarcula</taxon>
    </lineage>
</organism>
<feature type="domain" description="DUF8068" evidence="2">
    <location>
        <begin position="35"/>
        <end position="290"/>
    </location>
</feature>
<evidence type="ECO:0000313" key="3">
    <source>
        <dbReference type="EMBL" id="MBX0293343.1"/>
    </source>
</evidence>
<feature type="transmembrane region" description="Helical" evidence="1">
    <location>
        <begin position="67"/>
        <end position="88"/>
    </location>
</feature>
<protein>
    <recommendedName>
        <fullName evidence="2">DUF8068 domain-containing protein</fullName>
    </recommendedName>
</protein>
<evidence type="ECO:0000256" key="1">
    <source>
        <dbReference type="SAM" id="Phobius"/>
    </source>
</evidence>
<reference evidence="3 4" key="1">
    <citation type="submission" date="2021-06" db="EMBL/GenBank/DDBJ databases">
        <title>Halomicroarcula sp. a new haloarchaeum isolated from saline soil.</title>
        <authorList>
            <person name="Duran-Viseras A."/>
            <person name="Sanchez-Porro C."/>
            <person name="Ventosa A."/>
        </authorList>
    </citation>
    <scope>NUCLEOTIDE SEQUENCE [LARGE SCALE GENOMIC DNA]</scope>
    <source>
        <strain evidence="3 4">F27</strain>
    </source>
</reference>
<feature type="transmembrane region" description="Helical" evidence="1">
    <location>
        <begin position="117"/>
        <end position="135"/>
    </location>
</feature>
<accession>A0AAW4P6H4</accession>
<dbReference type="Pfam" id="PF26265">
    <property type="entry name" value="DUF8068"/>
    <property type="match status" value="1"/>
</dbReference>
<evidence type="ECO:0000259" key="2">
    <source>
        <dbReference type="Pfam" id="PF26265"/>
    </source>
</evidence>
<keyword evidence="1" id="KW-0472">Membrane</keyword>
<gene>
    <name evidence="3" type="ORF">EGH23_00435</name>
</gene>
<feature type="transmembrane region" description="Helical" evidence="1">
    <location>
        <begin position="147"/>
        <end position="165"/>
    </location>
</feature>
<keyword evidence="1" id="KW-0812">Transmembrane</keyword>
<name>A0AAW4P6H4_9EURY</name>
<dbReference type="InterPro" id="IPR058381">
    <property type="entry name" value="DUF8068"/>
</dbReference>
<dbReference type="AlphaFoldDB" id="A0AAW4P6H4"/>